<evidence type="ECO:0000313" key="1">
    <source>
        <dbReference type="EMBL" id="CAG8792499.1"/>
    </source>
</evidence>
<comment type="caution">
    <text evidence="1">The sequence shown here is derived from an EMBL/GenBank/DDBJ whole genome shotgun (WGS) entry which is preliminary data.</text>
</comment>
<evidence type="ECO:0000313" key="2">
    <source>
        <dbReference type="Proteomes" id="UP000789405"/>
    </source>
</evidence>
<dbReference type="Proteomes" id="UP000789405">
    <property type="component" value="Unassembled WGS sequence"/>
</dbReference>
<sequence>QSSNNEKSKTWVDLGDLIEISKISLNNSNMPIDYLQNYKENDFIDLDLNNFSNIKIKIVENDIIFSKKNFNKLIDIIINQTNQISQQKSFSTQLQLLTKTLYKYEDKNNDYLLDSDCFKQLIETEESQLIGFLDEMTNALVPKRRTEKNKKKAQQKIISQYYLLAGLRNQNINKYKTNLSLYLSSCGLSSTGIDFLMRAGITI</sequence>
<name>A0A9N9JSU8_9GLOM</name>
<organism evidence="1 2">
    <name type="scientific">Dentiscutata erythropus</name>
    <dbReference type="NCBI Taxonomy" id="1348616"/>
    <lineage>
        <taxon>Eukaryota</taxon>
        <taxon>Fungi</taxon>
        <taxon>Fungi incertae sedis</taxon>
        <taxon>Mucoromycota</taxon>
        <taxon>Glomeromycotina</taxon>
        <taxon>Glomeromycetes</taxon>
        <taxon>Diversisporales</taxon>
        <taxon>Gigasporaceae</taxon>
        <taxon>Dentiscutata</taxon>
    </lineage>
</organism>
<feature type="non-terminal residue" evidence="1">
    <location>
        <position position="203"/>
    </location>
</feature>
<dbReference type="EMBL" id="CAJVPY010028339">
    <property type="protein sequence ID" value="CAG8792499.1"/>
    <property type="molecule type" value="Genomic_DNA"/>
</dbReference>
<proteinExistence type="predicted"/>
<keyword evidence="2" id="KW-1185">Reference proteome</keyword>
<dbReference type="AlphaFoldDB" id="A0A9N9JSU8"/>
<protein>
    <submittedName>
        <fullName evidence="1">12284_t:CDS:1</fullName>
    </submittedName>
</protein>
<gene>
    <name evidence="1" type="ORF">DERYTH_LOCUS21715</name>
</gene>
<dbReference type="OrthoDB" id="10434305at2759"/>
<feature type="non-terminal residue" evidence="1">
    <location>
        <position position="1"/>
    </location>
</feature>
<accession>A0A9N9JSU8</accession>
<reference evidence="1" key="1">
    <citation type="submission" date="2021-06" db="EMBL/GenBank/DDBJ databases">
        <authorList>
            <person name="Kallberg Y."/>
            <person name="Tangrot J."/>
            <person name="Rosling A."/>
        </authorList>
    </citation>
    <scope>NUCLEOTIDE SEQUENCE</scope>
    <source>
        <strain evidence="1">MA453B</strain>
    </source>
</reference>